<dbReference type="InterPro" id="IPR006195">
    <property type="entry name" value="aa-tRNA-synth_II"/>
</dbReference>
<keyword evidence="4 12" id="KW-0963">Cytoplasm</keyword>
<dbReference type="InterPro" id="IPR002314">
    <property type="entry name" value="aa-tRNA-synt_IIb"/>
</dbReference>
<dbReference type="PRINTS" id="PR00981">
    <property type="entry name" value="TRNASYNTHSER"/>
</dbReference>
<feature type="binding site" evidence="12 14">
    <location>
        <begin position="343"/>
        <end position="346"/>
    </location>
    <ligand>
        <name>ATP</name>
        <dbReference type="ChEBI" id="CHEBI:30616"/>
    </ligand>
</feature>
<evidence type="ECO:0000259" key="15">
    <source>
        <dbReference type="PROSITE" id="PS50862"/>
    </source>
</evidence>
<dbReference type="CDD" id="cd00770">
    <property type="entry name" value="SerRS_core"/>
    <property type="match status" value="1"/>
</dbReference>
<comment type="pathway">
    <text evidence="2 12">Aminoacyl-tRNA biosynthesis; selenocysteinyl-tRNA(Sec) biosynthesis; L-seryl-tRNA(Sec) from L-serine and tRNA(Sec): step 1/1.</text>
</comment>
<dbReference type="SUPFAM" id="SSF46589">
    <property type="entry name" value="tRNA-binding arm"/>
    <property type="match status" value="1"/>
</dbReference>
<keyword evidence="8 12" id="KW-0648">Protein biosynthesis</keyword>
<sequence length="421" mass="47675">MLSLDFICQHPQVVQEALRRRRDMRKFDDIVRLAEQRRGLITRKDGLYAGLKGLKETLRTAQDEKRQALNAQTKATMIDIRKLELQVSDVDTHLRLLLLDFPNLPHESVQDCDADREVQVWGEPITYYFEPRAHWELGEQLGIIDAESGARIAGSRFVTLKGAGARLERALISFMLDVHTREHGYTEILPPFLARRSVMTGAGQLPKFEEQAYACSDDELYLNPTAEVPLVGMHSSSILLGDNLPIRYASWTTAFRREAGSVSHHTRGLIRLHQFNKVELFQIVTPQDSYYALEQMRSHAEAILRYLDLPYRVVELCAKNLPFSAAKTFDIEVWMPSQQEYVEIASISNCEAFQARRANIKYRPANGARTEYVHTLNASGLAVGRTMAALLEVYQQADGTVVIPKVLRPFMGTSLLTAASQ</sequence>
<dbReference type="EC" id="6.1.1.11" evidence="12"/>
<feature type="binding site" evidence="12 13">
    <location>
        <position position="279"/>
    </location>
    <ligand>
        <name>L-serine</name>
        <dbReference type="ChEBI" id="CHEBI:33384"/>
    </ligand>
</feature>
<dbReference type="Pfam" id="PF02403">
    <property type="entry name" value="Seryl_tRNA_N"/>
    <property type="match status" value="1"/>
</dbReference>
<comment type="subunit">
    <text evidence="12">Homodimer. The tRNA molecule binds across the dimer.</text>
</comment>
<proteinExistence type="inferred from homology"/>
<feature type="binding site" evidence="13">
    <location>
        <position position="225"/>
    </location>
    <ligand>
        <name>L-serine</name>
        <dbReference type="ChEBI" id="CHEBI:33384"/>
    </ligand>
</feature>
<dbReference type="GO" id="GO:0004828">
    <property type="term" value="F:serine-tRNA ligase activity"/>
    <property type="evidence" value="ECO:0007669"/>
    <property type="project" value="UniProtKB-UniRule"/>
</dbReference>
<feature type="binding site" evidence="12 14">
    <location>
        <begin position="256"/>
        <end position="258"/>
    </location>
    <ligand>
        <name>ATP</name>
        <dbReference type="ChEBI" id="CHEBI:30616"/>
    </ligand>
</feature>
<dbReference type="Proteomes" id="UP000290365">
    <property type="component" value="Chromosome"/>
</dbReference>
<dbReference type="HAMAP" id="MF_00176">
    <property type="entry name" value="Ser_tRNA_synth_type1"/>
    <property type="match status" value="1"/>
</dbReference>
<dbReference type="Pfam" id="PF00587">
    <property type="entry name" value="tRNA-synt_2b"/>
    <property type="match status" value="1"/>
</dbReference>
<dbReference type="SUPFAM" id="SSF55681">
    <property type="entry name" value="Class II aaRS and biotin synthetases"/>
    <property type="match status" value="1"/>
</dbReference>
<organism evidence="16 17">
    <name type="scientific">Ktedonosporobacter rubrisoli</name>
    <dbReference type="NCBI Taxonomy" id="2509675"/>
    <lineage>
        <taxon>Bacteria</taxon>
        <taxon>Bacillati</taxon>
        <taxon>Chloroflexota</taxon>
        <taxon>Ktedonobacteria</taxon>
        <taxon>Ktedonobacterales</taxon>
        <taxon>Ktedonosporobacteraceae</taxon>
        <taxon>Ktedonosporobacter</taxon>
    </lineage>
</organism>
<dbReference type="Gene3D" id="3.30.930.10">
    <property type="entry name" value="Bira Bifunctional Protein, Domain 2"/>
    <property type="match status" value="1"/>
</dbReference>
<evidence type="ECO:0000256" key="12">
    <source>
        <dbReference type="HAMAP-Rule" id="MF_00176"/>
    </source>
</evidence>
<evidence type="ECO:0000256" key="8">
    <source>
        <dbReference type="ARBA" id="ARBA00022917"/>
    </source>
</evidence>
<accession>A0A4P6K7F1</accession>
<dbReference type="GO" id="GO:0005737">
    <property type="term" value="C:cytoplasm"/>
    <property type="evidence" value="ECO:0007669"/>
    <property type="project" value="UniProtKB-SubCell"/>
</dbReference>
<name>A0A4P6K7F1_KTERU</name>
<dbReference type="EMBL" id="CP035758">
    <property type="protein sequence ID" value="QBD83546.1"/>
    <property type="molecule type" value="Genomic_DNA"/>
</dbReference>
<dbReference type="InterPro" id="IPR010978">
    <property type="entry name" value="tRNA-bd_arm"/>
</dbReference>
<evidence type="ECO:0000256" key="10">
    <source>
        <dbReference type="ARBA" id="ARBA00047929"/>
    </source>
</evidence>
<comment type="function">
    <text evidence="12">Catalyzes the attachment of serine to tRNA(Ser). Is also able to aminoacylate tRNA(Sec) with serine, to form the misacylated tRNA L-seryl-tRNA(Sec), which will be further converted into selenocysteinyl-tRNA(Sec).</text>
</comment>
<keyword evidence="9 12" id="KW-0030">Aminoacyl-tRNA synthetase</keyword>
<dbReference type="Gene3D" id="1.10.287.40">
    <property type="entry name" value="Serine-tRNA synthetase, tRNA binding domain"/>
    <property type="match status" value="1"/>
</dbReference>
<dbReference type="InterPro" id="IPR033729">
    <property type="entry name" value="SerRS_core"/>
</dbReference>
<dbReference type="PROSITE" id="PS50862">
    <property type="entry name" value="AA_TRNA_LIGASE_II"/>
    <property type="match status" value="1"/>
</dbReference>
<dbReference type="InterPro" id="IPR042103">
    <property type="entry name" value="SerRS_1_N_sf"/>
</dbReference>
<feature type="binding site" evidence="12">
    <location>
        <position position="379"/>
    </location>
    <ligand>
        <name>L-serine</name>
        <dbReference type="ChEBI" id="CHEBI:33384"/>
    </ligand>
</feature>
<dbReference type="PANTHER" id="PTHR43697:SF1">
    <property type="entry name" value="SERINE--TRNA LIGASE"/>
    <property type="match status" value="1"/>
</dbReference>
<dbReference type="PIRSF" id="PIRSF001529">
    <property type="entry name" value="Ser-tRNA-synth_IIa"/>
    <property type="match status" value="1"/>
</dbReference>
<protein>
    <recommendedName>
        <fullName evidence="12">Serine--tRNA ligase</fullName>
        <ecNumber evidence="12">6.1.1.11</ecNumber>
    </recommendedName>
    <alternativeName>
        <fullName evidence="12">Seryl-tRNA synthetase</fullName>
        <shortName evidence="12">SerRS</shortName>
    </alternativeName>
    <alternativeName>
        <fullName evidence="12">Seryl-tRNA(Ser/Sec) synthetase</fullName>
    </alternativeName>
</protein>
<evidence type="ECO:0000313" key="16">
    <source>
        <dbReference type="EMBL" id="QBD83546.1"/>
    </source>
</evidence>
<feature type="domain" description="Aminoacyl-transfer RNA synthetases class-II family profile" evidence="15">
    <location>
        <begin position="131"/>
        <end position="404"/>
    </location>
</feature>
<feature type="binding site" evidence="12">
    <location>
        <begin position="225"/>
        <end position="227"/>
    </location>
    <ligand>
        <name>L-serine</name>
        <dbReference type="ChEBI" id="CHEBI:33384"/>
    </ligand>
</feature>
<comment type="similarity">
    <text evidence="3 12">Belongs to the class-II aminoacyl-tRNA synthetase family. Type-1 seryl-tRNA synthetase subfamily.</text>
</comment>
<dbReference type="KEGG" id="kbs:EPA93_21760"/>
<keyword evidence="5 12" id="KW-0436">Ligase</keyword>
<dbReference type="RefSeq" id="WP_129894609.1">
    <property type="nucleotide sequence ID" value="NZ_CP035758.1"/>
</dbReference>
<keyword evidence="6 12" id="KW-0547">Nucleotide-binding</keyword>
<feature type="binding site" evidence="13">
    <location>
        <position position="377"/>
    </location>
    <ligand>
        <name>L-serine</name>
        <dbReference type="ChEBI" id="CHEBI:33384"/>
    </ligand>
</feature>
<evidence type="ECO:0000256" key="5">
    <source>
        <dbReference type="ARBA" id="ARBA00022598"/>
    </source>
</evidence>
<dbReference type="GO" id="GO:0006434">
    <property type="term" value="P:seryl-tRNA aminoacylation"/>
    <property type="evidence" value="ECO:0007669"/>
    <property type="project" value="UniProtKB-UniRule"/>
</dbReference>
<evidence type="ECO:0000256" key="14">
    <source>
        <dbReference type="PIRSR" id="PIRSR001529-2"/>
    </source>
</evidence>
<dbReference type="GO" id="GO:0005524">
    <property type="term" value="F:ATP binding"/>
    <property type="evidence" value="ECO:0007669"/>
    <property type="project" value="UniProtKB-UniRule"/>
</dbReference>
<dbReference type="AlphaFoldDB" id="A0A4P6K7F1"/>
<evidence type="ECO:0000256" key="2">
    <source>
        <dbReference type="ARBA" id="ARBA00005045"/>
    </source>
</evidence>
<dbReference type="InterPro" id="IPR045864">
    <property type="entry name" value="aa-tRNA-synth_II/BPL/LPL"/>
</dbReference>
<evidence type="ECO:0000256" key="6">
    <source>
        <dbReference type="ARBA" id="ARBA00022741"/>
    </source>
</evidence>
<feature type="binding site" evidence="13">
    <location>
        <position position="256"/>
    </location>
    <ligand>
        <name>L-serine</name>
        <dbReference type="ChEBI" id="CHEBI:33384"/>
    </ligand>
</feature>
<reference evidence="16 17" key="1">
    <citation type="submission" date="2019-01" db="EMBL/GenBank/DDBJ databases">
        <title>Ktedonosporobacter rubrisoli SCAWS-G2.</title>
        <authorList>
            <person name="Huang Y."/>
            <person name="Yan B."/>
        </authorList>
    </citation>
    <scope>NUCLEOTIDE SEQUENCE [LARGE SCALE GENOMIC DNA]</scope>
    <source>
        <strain evidence="16 17">SCAWS-G2</strain>
    </source>
</reference>
<evidence type="ECO:0000256" key="7">
    <source>
        <dbReference type="ARBA" id="ARBA00022840"/>
    </source>
</evidence>
<dbReference type="UniPathway" id="UPA00906">
    <property type="reaction ID" value="UER00895"/>
</dbReference>
<keyword evidence="17" id="KW-1185">Reference proteome</keyword>
<evidence type="ECO:0000256" key="3">
    <source>
        <dbReference type="ARBA" id="ARBA00010728"/>
    </source>
</evidence>
<evidence type="ECO:0000256" key="11">
    <source>
        <dbReference type="ARBA" id="ARBA00048823"/>
    </source>
</evidence>
<comment type="catalytic activity">
    <reaction evidence="11 12">
        <text>tRNA(Ser) + L-serine + ATP = L-seryl-tRNA(Ser) + AMP + diphosphate + H(+)</text>
        <dbReference type="Rhea" id="RHEA:12292"/>
        <dbReference type="Rhea" id="RHEA-COMP:9669"/>
        <dbReference type="Rhea" id="RHEA-COMP:9703"/>
        <dbReference type="ChEBI" id="CHEBI:15378"/>
        <dbReference type="ChEBI" id="CHEBI:30616"/>
        <dbReference type="ChEBI" id="CHEBI:33019"/>
        <dbReference type="ChEBI" id="CHEBI:33384"/>
        <dbReference type="ChEBI" id="CHEBI:78442"/>
        <dbReference type="ChEBI" id="CHEBI:78533"/>
        <dbReference type="ChEBI" id="CHEBI:456215"/>
        <dbReference type="EC" id="6.1.1.11"/>
    </reaction>
</comment>
<dbReference type="OrthoDB" id="9804647at2"/>
<dbReference type="GO" id="GO:0016260">
    <property type="term" value="P:selenocysteine biosynthetic process"/>
    <property type="evidence" value="ECO:0007669"/>
    <property type="project" value="UniProtKB-UniRule"/>
</dbReference>
<evidence type="ECO:0000256" key="9">
    <source>
        <dbReference type="ARBA" id="ARBA00023146"/>
    </source>
</evidence>
<dbReference type="InterPro" id="IPR015866">
    <property type="entry name" value="Ser-tRNA-synth_1_N"/>
</dbReference>
<dbReference type="PANTHER" id="PTHR43697">
    <property type="entry name" value="SERYL-TRNA SYNTHETASE"/>
    <property type="match status" value="1"/>
</dbReference>
<evidence type="ECO:0000256" key="1">
    <source>
        <dbReference type="ARBA" id="ARBA00004496"/>
    </source>
</evidence>
<dbReference type="InterPro" id="IPR002317">
    <property type="entry name" value="Ser-tRNA-ligase_type_1"/>
</dbReference>
<keyword evidence="7 12" id="KW-0067">ATP-binding</keyword>
<evidence type="ECO:0000256" key="4">
    <source>
        <dbReference type="ARBA" id="ARBA00022490"/>
    </source>
</evidence>
<comment type="subcellular location">
    <subcellularLocation>
        <location evidence="1 12">Cytoplasm</location>
    </subcellularLocation>
</comment>
<gene>
    <name evidence="12" type="primary">serS</name>
    <name evidence="16" type="ORF">EPA93_21760</name>
</gene>
<comment type="caution">
    <text evidence="12">Lacks conserved residue(s) required for the propagation of feature annotation.</text>
</comment>
<evidence type="ECO:0000313" key="17">
    <source>
        <dbReference type="Proteomes" id="UP000290365"/>
    </source>
</evidence>
<comment type="catalytic activity">
    <reaction evidence="10 12">
        <text>tRNA(Sec) + L-serine + ATP = L-seryl-tRNA(Sec) + AMP + diphosphate + H(+)</text>
        <dbReference type="Rhea" id="RHEA:42580"/>
        <dbReference type="Rhea" id="RHEA-COMP:9742"/>
        <dbReference type="Rhea" id="RHEA-COMP:10128"/>
        <dbReference type="ChEBI" id="CHEBI:15378"/>
        <dbReference type="ChEBI" id="CHEBI:30616"/>
        <dbReference type="ChEBI" id="CHEBI:33019"/>
        <dbReference type="ChEBI" id="CHEBI:33384"/>
        <dbReference type="ChEBI" id="CHEBI:78442"/>
        <dbReference type="ChEBI" id="CHEBI:78533"/>
        <dbReference type="ChEBI" id="CHEBI:456215"/>
        <dbReference type="EC" id="6.1.1.11"/>
    </reaction>
</comment>
<evidence type="ECO:0000256" key="13">
    <source>
        <dbReference type="PIRSR" id="PIRSR001529-1"/>
    </source>
</evidence>
<comment type="domain">
    <text evidence="12">Consists of two distinct domains, a catalytic core and a N-terminal extension that is involved in tRNA binding.</text>
</comment>
<dbReference type="NCBIfam" id="TIGR00414">
    <property type="entry name" value="serS"/>
    <property type="match status" value="1"/>
</dbReference>